<protein>
    <submittedName>
        <fullName evidence="1">Uncharacterized protein</fullName>
    </submittedName>
</protein>
<sequence length="147" mass="17069">MEDLFWVNLSCLLEERSLALLKWAQFDMALRDTNAILTLDPTLALDYRSYLSYCGRQQKVIEVFEQDLNIESGMDDDERQHYQYLLDAAMIQQKDVDLPFPVVSTSIVPLLMDDERCNLRRSCPYPQVSKSFRRVGVNDLDMTSCAM</sequence>
<dbReference type="AlphaFoldDB" id="A0AAD7UTV1"/>
<dbReference type="RefSeq" id="XP_058337533.1">
    <property type="nucleotide sequence ID" value="XM_058491728.1"/>
</dbReference>
<proteinExistence type="predicted"/>
<dbReference type="EMBL" id="JARTCD010000099">
    <property type="protein sequence ID" value="KAJ8652619.1"/>
    <property type="molecule type" value="Genomic_DNA"/>
</dbReference>
<evidence type="ECO:0000313" key="2">
    <source>
        <dbReference type="Proteomes" id="UP001234581"/>
    </source>
</evidence>
<organism evidence="1 2">
    <name type="scientific">Lichtheimia ornata</name>
    <dbReference type="NCBI Taxonomy" id="688661"/>
    <lineage>
        <taxon>Eukaryota</taxon>
        <taxon>Fungi</taxon>
        <taxon>Fungi incertae sedis</taxon>
        <taxon>Mucoromycota</taxon>
        <taxon>Mucoromycotina</taxon>
        <taxon>Mucoromycetes</taxon>
        <taxon>Mucorales</taxon>
        <taxon>Lichtheimiaceae</taxon>
        <taxon>Lichtheimia</taxon>
    </lineage>
</organism>
<dbReference type="GeneID" id="83219164"/>
<reference evidence="1 2" key="1">
    <citation type="submission" date="2023-03" db="EMBL/GenBank/DDBJ databases">
        <title>Genome sequence of Lichtheimia ornata CBS 291.66.</title>
        <authorList>
            <person name="Mohabir J.T."/>
            <person name="Shea T.P."/>
            <person name="Kurbessoian T."/>
            <person name="Berby B."/>
            <person name="Fontaine J."/>
            <person name="Livny J."/>
            <person name="Gnirke A."/>
            <person name="Stajich J.E."/>
            <person name="Cuomo C.A."/>
        </authorList>
    </citation>
    <scope>NUCLEOTIDE SEQUENCE [LARGE SCALE GENOMIC DNA]</scope>
    <source>
        <strain evidence="1">CBS 291.66</strain>
    </source>
</reference>
<name>A0AAD7UTV1_9FUNG</name>
<evidence type="ECO:0000313" key="1">
    <source>
        <dbReference type="EMBL" id="KAJ8652619.1"/>
    </source>
</evidence>
<gene>
    <name evidence="1" type="ORF">O0I10_011765</name>
</gene>
<accession>A0AAD7UTV1</accession>
<comment type="caution">
    <text evidence="1">The sequence shown here is derived from an EMBL/GenBank/DDBJ whole genome shotgun (WGS) entry which is preliminary data.</text>
</comment>
<dbReference type="Proteomes" id="UP001234581">
    <property type="component" value="Unassembled WGS sequence"/>
</dbReference>
<keyword evidence="2" id="KW-1185">Reference proteome</keyword>